<evidence type="ECO:0008006" key="3">
    <source>
        <dbReference type="Google" id="ProtNLM"/>
    </source>
</evidence>
<keyword evidence="2" id="KW-1185">Reference proteome</keyword>
<dbReference type="SUPFAM" id="SSF56300">
    <property type="entry name" value="Metallo-dependent phosphatases"/>
    <property type="match status" value="1"/>
</dbReference>
<dbReference type="RefSeq" id="WP_042227694.1">
    <property type="nucleotide sequence ID" value="NZ_CP026520.1"/>
</dbReference>
<gene>
    <name evidence="1" type="ORF">M5X16_22585</name>
</gene>
<sequence length="401" mass="46399">MDQPETFRKPGEDLDDYLVRLGDNFDLYGLTWTTASSLLNSEAEDEYSESKWRKDYNCYLRWKDKLTLKLSNDGEYLQEIHDKTTELLKEKIRLQDQKREYTTTVRYQARFEHLKNEIHKSILALAKIKPLNFQSPAPVFSDVRANILWSDWHYGSDFKNSLNEYNPDIFRARLQRLVSQTIKYIKLHKVNTLTVGALGDFLAGAIHISNRVQSSETIIEQIQVVSEALAESLAELSKHVQQICFINIIGNHARLIPNKTESILNENLENLIPWYLHSRLKDFKNVEICQDTDGYYVDNSFSPSHVYVHGDLDHVSSVAKTIPQVIGVVPRYIFCGHIHHDTVKEHGRTKVISNGSLIGVDDYAVSKRLYAEPMQKMHIFNGDRIEYTIDIPLNRCDVNEK</sequence>
<dbReference type="EMBL" id="JAMDMJ010000033">
    <property type="protein sequence ID" value="MCY9598542.1"/>
    <property type="molecule type" value="Genomic_DNA"/>
</dbReference>
<dbReference type="Gene3D" id="3.60.21.10">
    <property type="match status" value="1"/>
</dbReference>
<reference evidence="1 2" key="1">
    <citation type="submission" date="2022-05" db="EMBL/GenBank/DDBJ databases">
        <title>Genome Sequencing of Bee-Associated Microbes.</title>
        <authorList>
            <person name="Dunlap C."/>
        </authorList>
    </citation>
    <scope>NUCLEOTIDE SEQUENCE [LARGE SCALE GENOMIC DNA]</scope>
    <source>
        <strain evidence="1 2">NRRL B-23120</strain>
    </source>
</reference>
<evidence type="ECO:0000313" key="1">
    <source>
        <dbReference type="EMBL" id="MCY9598542.1"/>
    </source>
</evidence>
<protein>
    <recommendedName>
        <fullName evidence="3">Calcineurin-like phosphoesterase domain-containing protein</fullName>
    </recommendedName>
</protein>
<organism evidence="1 2">
    <name type="scientific">Paenibacillus chitinolyticus</name>
    <dbReference type="NCBI Taxonomy" id="79263"/>
    <lineage>
        <taxon>Bacteria</taxon>
        <taxon>Bacillati</taxon>
        <taxon>Bacillota</taxon>
        <taxon>Bacilli</taxon>
        <taxon>Bacillales</taxon>
        <taxon>Paenibacillaceae</taxon>
        <taxon>Paenibacillus</taxon>
    </lineage>
</organism>
<accession>A0ABT4FJ41</accession>
<name>A0ABT4FJ41_9BACL</name>
<evidence type="ECO:0000313" key="2">
    <source>
        <dbReference type="Proteomes" id="UP001527202"/>
    </source>
</evidence>
<comment type="caution">
    <text evidence="1">The sequence shown here is derived from an EMBL/GenBank/DDBJ whole genome shotgun (WGS) entry which is preliminary data.</text>
</comment>
<dbReference type="GeneID" id="95376028"/>
<dbReference type="Proteomes" id="UP001527202">
    <property type="component" value="Unassembled WGS sequence"/>
</dbReference>
<proteinExistence type="predicted"/>
<dbReference type="InterPro" id="IPR029052">
    <property type="entry name" value="Metallo-depent_PP-like"/>
</dbReference>